<dbReference type="GO" id="GO:0008270">
    <property type="term" value="F:zinc ion binding"/>
    <property type="evidence" value="ECO:0007669"/>
    <property type="project" value="UniProtKB-KW"/>
</dbReference>
<dbReference type="EMBL" id="CADEPI010000038">
    <property type="protein sequence ID" value="CAB3368632.1"/>
    <property type="molecule type" value="Genomic_DNA"/>
</dbReference>
<sequence>MDEKYLKNIRDYYYSFCNSLREDSSRCQNFNSLPGKPVPKLSPIFVIQPTVEKAVASQPTYLDTVSCMYCGKSYKGRYNLRCHVFTSHWNCFYECSYSGCLTFHSSLQELHKHLSGEDDCKKHTGPKHYNCTDCGVPFENVQAMNQHKLWHHPSFFEQNGLKNAAAKCEICQLVTSASIMKQHQQNRRCENCNSQSTCSFFHYRHIANCRKT</sequence>
<reference evidence="3 4" key="1">
    <citation type="submission" date="2020-04" db="EMBL/GenBank/DDBJ databases">
        <authorList>
            <person name="Alioto T."/>
            <person name="Alioto T."/>
            <person name="Gomez Garrido J."/>
        </authorList>
    </citation>
    <scope>NUCLEOTIDE SEQUENCE [LARGE SCALE GENOMIC DNA]</scope>
</reference>
<feature type="domain" description="C2H2-type" evidence="2">
    <location>
        <begin position="129"/>
        <end position="151"/>
    </location>
</feature>
<name>A0A8S1C953_9INSE</name>
<dbReference type="AlphaFoldDB" id="A0A8S1C953"/>
<dbReference type="Proteomes" id="UP000494165">
    <property type="component" value="Unassembled WGS sequence"/>
</dbReference>
<dbReference type="SMART" id="SM00355">
    <property type="entry name" value="ZnF_C2H2"/>
    <property type="match status" value="3"/>
</dbReference>
<protein>
    <recommendedName>
        <fullName evidence="2">C2H2-type domain-containing protein</fullName>
    </recommendedName>
</protein>
<comment type="caution">
    <text evidence="3">The sequence shown here is derived from an EMBL/GenBank/DDBJ whole genome shotgun (WGS) entry which is preliminary data.</text>
</comment>
<keyword evidence="4" id="KW-1185">Reference proteome</keyword>
<keyword evidence="1" id="KW-0863">Zinc-finger</keyword>
<accession>A0A8S1C953</accession>
<keyword evidence="1" id="KW-0862">Zinc</keyword>
<keyword evidence="1" id="KW-0479">Metal-binding</keyword>
<evidence type="ECO:0000259" key="2">
    <source>
        <dbReference type="PROSITE" id="PS50157"/>
    </source>
</evidence>
<dbReference type="PROSITE" id="PS50157">
    <property type="entry name" value="ZINC_FINGER_C2H2_2"/>
    <property type="match status" value="1"/>
</dbReference>
<dbReference type="PROSITE" id="PS00028">
    <property type="entry name" value="ZINC_FINGER_C2H2_1"/>
    <property type="match status" value="1"/>
</dbReference>
<organism evidence="3 4">
    <name type="scientific">Cloeon dipterum</name>
    <dbReference type="NCBI Taxonomy" id="197152"/>
    <lineage>
        <taxon>Eukaryota</taxon>
        <taxon>Metazoa</taxon>
        <taxon>Ecdysozoa</taxon>
        <taxon>Arthropoda</taxon>
        <taxon>Hexapoda</taxon>
        <taxon>Insecta</taxon>
        <taxon>Pterygota</taxon>
        <taxon>Palaeoptera</taxon>
        <taxon>Ephemeroptera</taxon>
        <taxon>Pisciforma</taxon>
        <taxon>Baetidae</taxon>
        <taxon>Cloeon</taxon>
    </lineage>
</organism>
<evidence type="ECO:0000256" key="1">
    <source>
        <dbReference type="PROSITE-ProRule" id="PRU00042"/>
    </source>
</evidence>
<dbReference type="InterPro" id="IPR013087">
    <property type="entry name" value="Znf_C2H2_type"/>
</dbReference>
<evidence type="ECO:0000313" key="4">
    <source>
        <dbReference type="Proteomes" id="UP000494165"/>
    </source>
</evidence>
<proteinExistence type="predicted"/>
<gene>
    <name evidence="3" type="ORF">CLODIP_2_CD07262</name>
</gene>
<evidence type="ECO:0000313" key="3">
    <source>
        <dbReference type="EMBL" id="CAB3368632.1"/>
    </source>
</evidence>
<dbReference type="Gene3D" id="3.30.160.60">
    <property type="entry name" value="Classic Zinc Finger"/>
    <property type="match status" value="1"/>
</dbReference>